<proteinExistence type="predicted"/>
<dbReference type="AlphaFoldDB" id="A0A426YM24"/>
<dbReference type="EMBL" id="AMZH03011497">
    <property type="protein sequence ID" value="RRT52772.1"/>
    <property type="molecule type" value="Genomic_DNA"/>
</dbReference>
<reference evidence="2 3" key="1">
    <citation type="journal article" date="2014" name="Agronomy (Basel)">
        <title>A Draft Genome Sequence for Ensete ventricosum, the Drought-Tolerant Tree Against Hunger.</title>
        <authorList>
            <person name="Harrison J."/>
            <person name="Moore K.A."/>
            <person name="Paszkiewicz K."/>
            <person name="Jones T."/>
            <person name="Grant M."/>
            <person name="Ambacheew D."/>
            <person name="Muzemil S."/>
            <person name="Studholme D.J."/>
        </authorList>
    </citation>
    <scope>NUCLEOTIDE SEQUENCE [LARGE SCALE GENOMIC DNA]</scope>
</reference>
<evidence type="ECO:0000313" key="3">
    <source>
        <dbReference type="Proteomes" id="UP000287651"/>
    </source>
</evidence>
<feature type="compositionally biased region" description="Basic and acidic residues" evidence="1">
    <location>
        <begin position="21"/>
        <end position="30"/>
    </location>
</feature>
<organism evidence="2 3">
    <name type="scientific">Ensete ventricosum</name>
    <name type="common">Abyssinian banana</name>
    <name type="synonym">Musa ensete</name>
    <dbReference type="NCBI Taxonomy" id="4639"/>
    <lineage>
        <taxon>Eukaryota</taxon>
        <taxon>Viridiplantae</taxon>
        <taxon>Streptophyta</taxon>
        <taxon>Embryophyta</taxon>
        <taxon>Tracheophyta</taxon>
        <taxon>Spermatophyta</taxon>
        <taxon>Magnoliopsida</taxon>
        <taxon>Liliopsida</taxon>
        <taxon>Zingiberales</taxon>
        <taxon>Musaceae</taxon>
        <taxon>Ensete</taxon>
    </lineage>
</organism>
<protein>
    <submittedName>
        <fullName evidence="2">Uncharacterized protein</fullName>
    </submittedName>
</protein>
<evidence type="ECO:0000256" key="1">
    <source>
        <dbReference type="SAM" id="MobiDB-lite"/>
    </source>
</evidence>
<comment type="caution">
    <text evidence="2">The sequence shown here is derived from an EMBL/GenBank/DDBJ whole genome shotgun (WGS) entry which is preliminary data.</text>
</comment>
<name>A0A426YM24_ENSVE</name>
<dbReference type="Proteomes" id="UP000287651">
    <property type="component" value="Unassembled WGS sequence"/>
</dbReference>
<accession>A0A426YM24</accession>
<gene>
    <name evidence="2" type="ORF">B296_00026649</name>
</gene>
<sequence length="226" mass="24262">MPCFMSLIDKRKGGGGESSQADEHSGEAAREGGTWMEAGGCAGDDDASLRKLCSSLQEGQIVDLVLCVSSQPSLLSPMDDGGGVGGSNLIAVGGKQLCILKAPLMAAETAEAGIRRAFKLFRTRKHGHVGGARKLCFCQSWQMLSGPSLVRQENSSSFWELTFSFLLPPAWLATVKACIHRKVTQDDASMHVTDPPQSHRLRVPYTLQDSLFHVVCSPSFNSTPPL</sequence>
<evidence type="ECO:0000313" key="2">
    <source>
        <dbReference type="EMBL" id="RRT52772.1"/>
    </source>
</evidence>
<feature type="region of interest" description="Disordered" evidence="1">
    <location>
        <begin position="8"/>
        <end position="30"/>
    </location>
</feature>